<dbReference type="GO" id="GO:0003723">
    <property type="term" value="F:RNA binding"/>
    <property type="evidence" value="ECO:0007669"/>
    <property type="project" value="TreeGrafter"/>
</dbReference>
<keyword evidence="5" id="KW-0539">Nucleus</keyword>
<dbReference type="PANTHER" id="PTHR11953:SF1">
    <property type="entry name" value="EXOSOME COMPLEX COMPONENT RRP46"/>
    <property type="match status" value="1"/>
</dbReference>
<name>A0A0C9V8B7_SPHS4</name>
<dbReference type="GO" id="GO:0071051">
    <property type="term" value="P:poly(A)-dependent snoRNA 3'-end processing"/>
    <property type="evidence" value="ECO:0007669"/>
    <property type="project" value="TreeGrafter"/>
</dbReference>
<evidence type="ECO:0000256" key="5">
    <source>
        <dbReference type="ARBA" id="ARBA00023242"/>
    </source>
</evidence>
<dbReference type="PANTHER" id="PTHR11953">
    <property type="entry name" value="EXOSOME COMPLEX COMPONENT"/>
    <property type="match status" value="1"/>
</dbReference>
<evidence type="ECO:0000313" key="8">
    <source>
        <dbReference type="Proteomes" id="UP000054279"/>
    </source>
</evidence>
<dbReference type="HOGENOM" id="CLU_063514_2_0_1"/>
<dbReference type="InterPro" id="IPR020568">
    <property type="entry name" value="Ribosomal_Su5_D2-typ_SF"/>
</dbReference>
<evidence type="ECO:0000259" key="6">
    <source>
        <dbReference type="Pfam" id="PF01138"/>
    </source>
</evidence>
<dbReference type="GO" id="GO:0071028">
    <property type="term" value="P:nuclear mRNA surveillance"/>
    <property type="evidence" value="ECO:0007669"/>
    <property type="project" value="TreeGrafter"/>
</dbReference>
<comment type="similarity">
    <text evidence="2">Belongs to the RNase PH family.</text>
</comment>
<dbReference type="Proteomes" id="UP000054279">
    <property type="component" value="Unassembled WGS sequence"/>
</dbReference>
<dbReference type="SUPFAM" id="SSF54211">
    <property type="entry name" value="Ribosomal protein S5 domain 2-like"/>
    <property type="match status" value="1"/>
</dbReference>
<keyword evidence="8" id="KW-1185">Reference proteome</keyword>
<dbReference type="SUPFAM" id="SSF55666">
    <property type="entry name" value="Ribonuclease PH domain 2-like"/>
    <property type="match status" value="1"/>
</dbReference>
<dbReference type="GO" id="GO:0016075">
    <property type="term" value="P:rRNA catabolic process"/>
    <property type="evidence" value="ECO:0007669"/>
    <property type="project" value="TreeGrafter"/>
</dbReference>
<dbReference type="GO" id="GO:0006364">
    <property type="term" value="P:rRNA processing"/>
    <property type="evidence" value="ECO:0007669"/>
    <property type="project" value="UniProtKB-KW"/>
</dbReference>
<dbReference type="Gene3D" id="3.30.230.70">
    <property type="entry name" value="GHMP Kinase, N-terminal domain"/>
    <property type="match status" value="1"/>
</dbReference>
<accession>A0A0C9V8B7</accession>
<evidence type="ECO:0000256" key="3">
    <source>
        <dbReference type="ARBA" id="ARBA00022552"/>
    </source>
</evidence>
<evidence type="ECO:0000313" key="7">
    <source>
        <dbReference type="EMBL" id="KIJ33551.1"/>
    </source>
</evidence>
<comment type="subcellular location">
    <subcellularLocation>
        <location evidence="1">Nucleus</location>
    </subcellularLocation>
</comment>
<dbReference type="GO" id="GO:0000176">
    <property type="term" value="C:nuclear exosome (RNase complex)"/>
    <property type="evidence" value="ECO:0007669"/>
    <property type="project" value="TreeGrafter"/>
</dbReference>
<protein>
    <submittedName>
        <fullName evidence="7">Unplaced genomic scaffold SPHSTscaffold_136, whole genome shotgun sequence</fullName>
    </submittedName>
</protein>
<keyword evidence="3" id="KW-0698">rRNA processing</keyword>
<proteinExistence type="inferred from homology"/>
<sequence length="273" mass="29231">MRQDGRSSTSLRELDIVLDNLDRVDGSASFAFGDDTKALASVSGPIQVRLAAELPSRAAFEVTVRPLSGITGVESKSVAATLRTLLTPSLVLTQNPRTLIQLVVQSLTPSSSFTRNPSLTAAFINASTLALLRTSSFPMLGVVCAASVGRVKEIEWKESQEKLILDVTEDEVRQCDAFGCVAVMFGSGPEGITTAEVVWSSFQGAPLQADYDSLLRLGKIGAQAVYNAIRERFQQELDRTGLTGGEPVKKMPKFKGARVGQNASTEDTAMDTT</sequence>
<evidence type="ECO:0000256" key="4">
    <source>
        <dbReference type="ARBA" id="ARBA00022835"/>
    </source>
</evidence>
<dbReference type="EMBL" id="KN837211">
    <property type="protein sequence ID" value="KIJ33551.1"/>
    <property type="molecule type" value="Genomic_DNA"/>
</dbReference>
<dbReference type="InterPro" id="IPR050080">
    <property type="entry name" value="RNase_PH"/>
</dbReference>
<keyword evidence="4" id="KW-0271">Exosome</keyword>
<evidence type="ECO:0000256" key="1">
    <source>
        <dbReference type="ARBA" id="ARBA00004123"/>
    </source>
</evidence>
<gene>
    <name evidence="7" type="ORF">M422DRAFT_264478</name>
</gene>
<organism evidence="7 8">
    <name type="scientific">Sphaerobolus stellatus (strain SS14)</name>
    <dbReference type="NCBI Taxonomy" id="990650"/>
    <lineage>
        <taxon>Eukaryota</taxon>
        <taxon>Fungi</taxon>
        <taxon>Dikarya</taxon>
        <taxon>Basidiomycota</taxon>
        <taxon>Agaricomycotina</taxon>
        <taxon>Agaricomycetes</taxon>
        <taxon>Phallomycetidae</taxon>
        <taxon>Geastrales</taxon>
        <taxon>Sphaerobolaceae</taxon>
        <taxon>Sphaerobolus</taxon>
    </lineage>
</organism>
<dbReference type="InterPro" id="IPR027408">
    <property type="entry name" value="PNPase/RNase_PH_dom_sf"/>
</dbReference>
<dbReference type="Pfam" id="PF01138">
    <property type="entry name" value="RNase_PH"/>
    <property type="match status" value="1"/>
</dbReference>
<dbReference type="AlphaFoldDB" id="A0A0C9V8B7"/>
<dbReference type="GO" id="GO:0034475">
    <property type="term" value="P:U4 snRNA 3'-end processing"/>
    <property type="evidence" value="ECO:0007669"/>
    <property type="project" value="TreeGrafter"/>
</dbReference>
<dbReference type="OrthoDB" id="27298at2759"/>
<feature type="domain" description="Exoribonuclease phosphorolytic" evidence="6">
    <location>
        <begin position="11"/>
        <end position="133"/>
    </location>
</feature>
<dbReference type="GO" id="GO:0005730">
    <property type="term" value="C:nucleolus"/>
    <property type="evidence" value="ECO:0007669"/>
    <property type="project" value="TreeGrafter"/>
</dbReference>
<reference evidence="7 8" key="1">
    <citation type="submission" date="2014-06" db="EMBL/GenBank/DDBJ databases">
        <title>Evolutionary Origins and Diversification of the Mycorrhizal Mutualists.</title>
        <authorList>
            <consortium name="DOE Joint Genome Institute"/>
            <consortium name="Mycorrhizal Genomics Consortium"/>
            <person name="Kohler A."/>
            <person name="Kuo A."/>
            <person name="Nagy L.G."/>
            <person name="Floudas D."/>
            <person name="Copeland A."/>
            <person name="Barry K.W."/>
            <person name="Cichocki N."/>
            <person name="Veneault-Fourrey C."/>
            <person name="LaButti K."/>
            <person name="Lindquist E.A."/>
            <person name="Lipzen A."/>
            <person name="Lundell T."/>
            <person name="Morin E."/>
            <person name="Murat C."/>
            <person name="Riley R."/>
            <person name="Ohm R."/>
            <person name="Sun H."/>
            <person name="Tunlid A."/>
            <person name="Henrissat B."/>
            <person name="Grigoriev I.V."/>
            <person name="Hibbett D.S."/>
            <person name="Martin F."/>
        </authorList>
    </citation>
    <scope>NUCLEOTIDE SEQUENCE [LARGE SCALE GENOMIC DNA]</scope>
    <source>
        <strain evidence="7 8">SS14</strain>
    </source>
</reference>
<dbReference type="InterPro" id="IPR001247">
    <property type="entry name" value="ExoRNase_PH_dom1"/>
</dbReference>
<dbReference type="InterPro" id="IPR036345">
    <property type="entry name" value="ExoRNase_PH_dom2_sf"/>
</dbReference>
<dbReference type="GO" id="GO:0000177">
    <property type="term" value="C:cytoplasmic exosome (RNase complex)"/>
    <property type="evidence" value="ECO:0007669"/>
    <property type="project" value="TreeGrafter"/>
</dbReference>
<evidence type="ECO:0000256" key="2">
    <source>
        <dbReference type="ARBA" id="ARBA00006678"/>
    </source>
</evidence>